<protein>
    <submittedName>
        <fullName evidence="1">Uncharacterized protein</fullName>
    </submittedName>
</protein>
<evidence type="ECO:0000313" key="2">
    <source>
        <dbReference type="Proteomes" id="UP000704176"/>
    </source>
</evidence>
<gene>
    <name evidence="1" type="ORF">K9B37_21925</name>
</gene>
<organism evidence="1 2">
    <name type="scientific">Microvirga puerhi</name>
    <dbReference type="NCBI Taxonomy" id="2876078"/>
    <lineage>
        <taxon>Bacteria</taxon>
        <taxon>Pseudomonadati</taxon>
        <taxon>Pseudomonadota</taxon>
        <taxon>Alphaproteobacteria</taxon>
        <taxon>Hyphomicrobiales</taxon>
        <taxon>Methylobacteriaceae</taxon>
        <taxon>Microvirga</taxon>
    </lineage>
</organism>
<name>A0ABS7VTN6_9HYPH</name>
<reference evidence="1 2" key="1">
    <citation type="submission" date="2021-09" db="EMBL/GenBank/DDBJ databases">
        <title>The complete genome sequence of a new microorganism.</title>
        <authorList>
            <person name="Zi Z."/>
        </authorList>
    </citation>
    <scope>NUCLEOTIDE SEQUENCE [LARGE SCALE GENOMIC DNA]</scope>
    <source>
        <strain evidence="1 2">WGZ8</strain>
    </source>
</reference>
<proteinExistence type="predicted"/>
<dbReference type="EMBL" id="JAIRBM010000024">
    <property type="protein sequence ID" value="MBZ6078920.1"/>
    <property type="molecule type" value="Genomic_DNA"/>
</dbReference>
<dbReference type="RefSeq" id="WP_224315672.1">
    <property type="nucleotide sequence ID" value="NZ_JAIRBM010000024.1"/>
</dbReference>
<dbReference type="Proteomes" id="UP000704176">
    <property type="component" value="Unassembled WGS sequence"/>
</dbReference>
<keyword evidence="2" id="KW-1185">Reference proteome</keyword>
<accession>A0ABS7VTN6</accession>
<evidence type="ECO:0000313" key="1">
    <source>
        <dbReference type="EMBL" id="MBZ6078920.1"/>
    </source>
</evidence>
<comment type="caution">
    <text evidence="1">The sequence shown here is derived from an EMBL/GenBank/DDBJ whole genome shotgun (WGS) entry which is preliminary data.</text>
</comment>
<sequence length="175" mass="19372">MVARYGVLSSADDGKIFDWTPYHLNQRASEITVTSSERPVLHGWDACCAVSQLIYFCNRRSDEPLPSMVRLVIPGYEVEELLDERPWPKTTDGLVVPPIVPGTVILPEDESHILSAGEMVIDITAWARGEPGTLWSRARPNVVQDQAAESVVFGDPIGSSLPHRSLEDWITQCCA</sequence>